<reference evidence="1" key="1">
    <citation type="submission" date="2021-02" db="EMBL/GenBank/DDBJ databases">
        <authorList>
            <person name="Nowell W R."/>
        </authorList>
    </citation>
    <scope>NUCLEOTIDE SEQUENCE</scope>
</reference>
<dbReference type="EMBL" id="CAJOBH010253362">
    <property type="protein sequence ID" value="CAF5143505.1"/>
    <property type="molecule type" value="Genomic_DNA"/>
</dbReference>
<evidence type="ECO:0000313" key="1">
    <source>
        <dbReference type="EMBL" id="CAF5143505.1"/>
    </source>
</evidence>
<evidence type="ECO:0000313" key="2">
    <source>
        <dbReference type="Proteomes" id="UP000681967"/>
    </source>
</evidence>
<sequence>MTLNYLNTKKELQHVNQFGFRTVISTWSYLYLLNEKKRITCNISSSQLSILKFYQLCETEPASQLIDELEHYFAWFSQQEPYRSHLTLFNQTYLTHFISLPIIFQYNPFFKIIHSSSNNKNESFSTIIRTDQRSLPSPAAIFHNAIRLNQTALENLIKFDHEFTNLLQQTDHDIKFYEQEYSQDSLIVKRILAFTYYHRCLPS</sequence>
<dbReference type="Proteomes" id="UP000681967">
    <property type="component" value="Unassembled WGS sequence"/>
</dbReference>
<protein>
    <submittedName>
        <fullName evidence="1">Uncharacterized protein</fullName>
    </submittedName>
</protein>
<accession>A0A8S3FWL3</accession>
<name>A0A8S3FWL3_9BILA</name>
<feature type="non-terminal residue" evidence="1">
    <location>
        <position position="1"/>
    </location>
</feature>
<comment type="caution">
    <text evidence="1">The sequence shown here is derived from an EMBL/GenBank/DDBJ whole genome shotgun (WGS) entry which is preliminary data.</text>
</comment>
<proteinExistence type="predicted"/>
<dbReference type="AlphaFoldDB" id="A0A8S3FWL3"/>
<organism evidence="1 2">
    <name type="scientific">Rotaria magnacalcarata</name>
    <dbReference type="NCBI Taxonomy" id="392030"/>
    <lineage>
        <taxon>Eukaryota</taxon>
        <taxon>Metazoa</taxon>
        <taxon>Spiralia</taxon>
        <taxon>Gnathifera</taxon>
        <taxon>Rotifera</taxon>
        <taxon>Eurotatoria</taxon>
        <taxon>Bdelloidea</taxon>
        <taxon>Philodinida</taxon>
        <taxon>Philodinidae</taxon>
        <taxon>Rotaria</taxon>
    </lineage>
</organism>
<gene>
    <name evidence="1" type="ORF">BYL167_LOCUS70679</name>
</gene>